<dbReference type="SUPFAM" id="SSF48264">
    <property type="entry name" value="Cytochrome P450"/>
    <property type="match status" value="1"/>
</dbReference>
<dbReference type="EMBL" id="CADEBD010000279">
    <property type="protein sequence ID" value="CAB3227552.1"/>
    <property type="molecule type" value="Genomic_DNA"/>
</dbReference>
<dbReference type="GO" id="GO:0016705">
    <property type="term" value="F:oxidoreductase activity, acting on paired donors, with incorporation or reduction of molecular oxygen"/>
    <property type="evidence" value="ECO:0007669"/>
    <property type="project" value="InterPro"/>
</dbReference>
<dbReference type="InterPro" id="IPR036396">
    <property type="entry name" value="Cyt_P450_sf"/>
</dbReference>
<keyword evidence="6 14" id="KW-0349">Heme</keyword>
<comment type="subcellular location">
    <subcellularLocation>
        <location evidence="4">Endoplasmic reticulum membrane</location>
        <topology evidence="4">Peripheral membrane protein</topology>
    </subcellularLocation>
    <subcellularLocation>
        <location evidence="3">Microsome membrane</location>
        <topology evidence="3">Peripheral membrane protein</topology>
    </subcellularLocation>
</comment>
<comment type="caution">
    <text evidence="16">The sequence shown here is derived from an EMBL/GenBank/DDBJ whole genome shotgun (WGS) entry which is preliminary data.</text>
</comment>
<evidence type="ECO:0000256" key="11">
    <source>
        <dbReference type="ARBA" id="ARBA00023004"/>
    </source>
</evidence>
<dbReference type="PANTHER" id="PTHR24291:SF189">
    <property type="entry name" value="CYTOCHROME P450 4C3-RELATED"/>
    <property type="match status" value="1"/>
</dbReference>
<evidence type="ECO:0000256" key="10">
    <source>
        <dbReference type="ARBA" id="ARBA00023002"/>
    </source>
</evidence>
<evidence type="ECO:0000313" key="16">
    <source>
        <dbReference type="EMBL" id="CAB3227552.1"/>
    </source>
</evidence>
<sequence length="487" mass="55964">MIGGVLFSVLICVFTFWVWKVQVKSGHKLPPLYPGMLPIIGHLHLLVGDGIGLWSTVKNVSAEATKRGGVICLFLGTNLYYFISDPDDALTSANACLQKHFTYDYAKPWLGDGLITASGETWKRHRKLLTPAFSLPVIYGFLDIFNKQSRSLVENLKQEVGKRFDHTVHLRNIALETFCLTAFGISGFEDKDFIKKYMHATEKILNIVTSRFQNFWLQSDFIFKICGLKKKHDKYVKIVSDMSDKVIQKKKAARIKSDIENEKNTDIRYKPFLDLLLEFEDKALTDKEIREEVDTAIVTGFDTTSSLLSYIMILLGTHPIVQEKIYKEIKEIFEIDRDVKKEDFRKLVYTEAVIKESLRVFTTGPVTLRHVEKDVKLKNYTMRAGSDCVILLYGTHRDPVWGKDADQFRPERWLSEDTPVNPNAFVGFSLGKRSCLGKTYAMISMKTTLVHFLRRYKITADDSNLRLRFDFLLKPVSGHEICIEERV</sequence>
<gene>
    <name evidence="16" type="ORF">APLA_LOCUS3110</name>
</gene>
<dbReference type="PRINTS" id="PR00463">
    <property type="entry name" value="EP450I"/>
</dbReference>
<name>A0A8S0Z465_ARCPL</name>
<dbReference type="GO" id="GO:0004497">
    <property type="term" value="F:monooxygenase activity"/>
    <property type="evidence" value="ECO:0007669"/>
    <property type="project" value="UniProtKB-KW"/>
</dbReference>
<evidence type="ECO:0000256" key="14">
    <source>
        <dbReference type="PIRSR" id="PIRSR602401-1"/>
    </source>
</evidence>
<feature type="binding site" description="axial binding residue" evidence="14">
    <location>
        <position position="435"/>
    </location>
    <ligand>
        <name>heme</name>
        <dbReference type="ChEBI" id="CHEBI:30413"/>
    </ligand>
    <ligandPart>
        <name>Fe</name>
        <dbReference type="ChEBI" id="CHEBI:18248"/>
    </ligandPart>
</feature>
<keyword evidence="8" id="KW-0256">Endoplasmic reticulum</keyword>
<dbReference type="OrthoDB" id="7486244at2759"/>
<evidence type="ECO:0000256" key="7">
    <source>
        <dbReference type="ARBA" id="ARBA00022723"/>
    </source>
</evidence>
<dbReference type="PANTHER" id="PTHR24291">
    <property type="entry name" value="CYTOCHROME P450 FAMILY 4"/>
    <property type="match status" value="1"/>
</dbReference>
<dbReference type="GO" id="GO:0005506">
    <property type="term" value="F:iron ion binding"/>
    <property type="evidence" value="ECO:0007669"/>
    <property type="project" value="InterPro"/>
</dbReference>
<dbReference type="GO" id="GO:0005789">
    <property type="term" value="C:endoplasmic reticulum membrane"/>
    <property type="evidence" value="ECO:0007669"/>
    <property type="project" value="UniProtKB-SubCell"/>
</dbReference>
<evidence type="ECO:0000256" key="1">
    <source>
        <dbReference type="ARBA" id="ARBA00001971"/>
    </source>
</evidence>
<dbReference type="Proteomes" id="UP000494256">
    <property type="component" value="Unassembled WGS sequence"/>
</dbReference>
<evidence type="ECO:0000256" key="5">
    <source>
        <dbReference type="ARBA" id="ARBA00010617"/>
    </source>
</evidence>
<accession>A0A8S0Z465</accession>
<keyword evidence="10 15" id="KW-0560">Oxidoreductase</keyword>
<keyword evidence="9" id="KW-0492">Microsome</keyword>
<keyword evidence="13" id="KW-0472">Membrane</keyword>
<dbReference type="Gene3D" id="1.10.630.10">
    <property type="entry name" value="Cytochrome P450"/>
    <property type="match status" value="1"/>
</dbReference>
<dbReference type="GO" id="GO:0020037">
    <property type="term" value="F:heme binding"/>
    <property type="evidence" value="ECO:0007669"/>
    <property type="project" value="InterPro"/>
</dbReference>
<dbReference type="Pfam" id="PF00067">
    <property type="entry name" value="p450"/>
    <property type="match status" value="1"/>
</dbReference>
<evidence type="ECO:0000256" key="2">
    <source>
        <dbReference type="ARBA" id="ARBA00003690"/>
    </source>
</evidence>
<evidence type="ECO:0000256" key="9">
    <source>
        <dbReference type="ARBA" id="ARBA00022848"/>
    </source>
</evidence>
<comment type="function">
    <text evidence="2">May be involved in the metabolism of insect hormones and in the breakdown of synthetic insecticides.</text>
</comment>
<dbReference type="InterPro" id="IPR002401">
    <property type="entry name" value="Cyt_P450_E_grp-I"/>
</dbReference>
<dbReference type="PRINTS" id="PR00385">
    <property type="entry name" value="P450"/>
</dbReference>
<dbReference type="InterPro" id="IPR050196">
    <property type="entry name" value="Cytochrome_P450_Monoox"/>
</dbReference>
<dbReference type="AlphaFoldDB" id="A0A8S0Z465"/>
<evidence type="ECO:0000313" key="17">
    <source>
        <dbReference type="Proteomes" id="UP000494256"/>
    </source>
</evidence>
<protein>
    <recommendedName>
        <fullName evidence="18">Cytochrome P450</fullName>
    </recommendedName>
</protein>
<organism evidence="16 17">
    <name type="scientific">Arctia plantaginis</name>
    <name type="common">Wood tiger moth</name>
    <name type="synonym">Phalaena plantaginis</name>
    <dbReference type="NCBI Taxonomy" id="874455"/>
    <lineage>
        <taxon>Eukaryota</taxon>
        <taxon>Metazoa</taxon>
        <taxon>Ecdysozoa</taxon>
        <taxon>Arthropoda</taxon>
        <taxon>Hexapoda</taxon>
        <taxon>Insecta</taxon>
        <taxon>Pterygota</taxon>
        <taxon>Neoptera</taxon>
        <taxon>Endopterygota</taxon>
        <taxon>Lepidoptera</taxon>
        <taxon>Glossata</taxon>
        <taxon>Ditrysia</taxon>
        <taxon>Noctuoidea</taxon>
        <taxon>Erebidae</taxon>
        <taxon>Arctiinae</taxon>
        <taxon>Arctia</taxon>
    </lineage>
</organism>
<keyword evidence="7 14" id="KW-0479">Metal-binding</keyword>
<evidence type="ECO:0000256" key="12">
    <source>
        <dbReference type="ARBA" id="ARBA00023033"/>
    </source>
</evidence>
<evidence type="ECO:0000256" key="8">
    <source>
        <dbReference type="ARBA" id="ARBA00022824"/>
    </source>
</evidence>
<dbReference type="PROSITE" id="PS00086">
    <property type="entry name" value="CYTOCHROME_P450"/>
    <property type="match status" value="1"/>
</dbReference>
<comment type="similarity">
    <text evidence="5 15">Belongs to the cytochrome P450 family.</text>
</comment>
<evidence type="ECO:0000256" key="3">
    <source>
        <dbReference type="ARBA" id="ARBA00004174"/>
    </source>
</evidence>
<evidence type="ECO:0000256" key="4">
    <source>
        <dbReference type="ARBA" id="ARBA00004406"/>
    </source>
</evidence>
<dbReference type="InterPro" id="IPR017972">
    <property type="entry name" value="Cyt_P450_CS"/>
</dbReference>
<evidence type="ECO:0008006" key="18">
    <source>
        <dbReference type="Google" id="ProtNLM"/>
    </source>
</evidence>
<evidence type="ECO:0000256" key="6">
    <source>
        <dbReference type="ARBA" id="ARBA00022617"/>
    </source>
</evidence>
<keyword evidence="12 15" id="KW-0503">Monooxygenase</keyword>
<proteinExistence type="inferred from homology"/>
<reference evidence="16 17" key="1">
    <citation type="submission" date="2020-04" db="EMBL/GenBank/DDBJ databases">
        <authorList>
            <person name="Wallbank WR R."/>
            <person name="Pardo Diaz C."/>
            <person name="Kozak K."/>
            <person name="Martin S."/>
            <person name="Jiggins C."/>
            <person name="Moest M."/>
            <person name="Warren A I."/>
            <person name="Byers J.R.P. K."/>
            <person name="Montejo-Kovacevich G."/>
            <person name="Yen C E."/>
        </authorList>
    </citation>
    <scope>NUCLEOTIDE SEQUENCE [LARGE SCALE GENOMIC DNA]</scope>
</reference>
<comment type="cofactor">
    <cofactor evidence="1 14">
        <name>heme</name>
        <dbReference type="ChEBI" id="CHEBI:30413"/>
    </cofactor>
</comment>
<evidence type="ECO:0000256" key="13">
    <source>
        <dbReference type="ARBA" id="ARBA00023136"/>
    </source>
</evidence>
<evidence type="ECO:0000256" key="15">
    <source>
        <dbReference type="RuleBase" id="RU000461"/>
    </source>
</evidence>
<keyword evidence="11 14" id="KW-0408">Iron</keyword>
<dbReference type="InterPro" id="IPR001128">
    <property type="entry name" value="Cyt_P450"/>
</dbReference>